<keyword evidence="1" id="KW-1133">Transmembrane helix</keyword>
<dbReference type="KEGG" id="vg:55626453"/>
<name>A0A6C0R2Y6_9CAUD</name>
<dbReference type="RefSeq" id="YP_009855713.1">
    <property type="nucleotide sequence ID" value="NC_048847.1"/>
</dbReference>
<proteinExistence type="predicted"/>
<keyword evidence="1" id="KW-0812">Transmembrane</keyword>
<sequence>MAISPELVSLVSAALATGSGVGNVWFWYDKKKGDKASEAFQKKLDLLDTLVDDLAKQQVEHDNKFITEEQTRKLLQEYFAELKQSWSDTNSDVKDIKNNLMELTMQLRVLNAVRDIEKELTTKKE</sequence>
<evidence type="ECO:0000313" key="2">
    <source>
        <dbReference type="EMBL" id="QHZ59752.1"/>
    </source>
</evidence>
<organism evidence="2 3">
    <name type="scientific">Alteromonas phage vB_AmeM_PT11-V22</name>
    <dbReference type="NCBI Taxonomy" id="2704031"/>
    <lineage>
        <taxon>Viruses</taxon>
        <taxon>Duplodnaviria</taxon>
        <taxon>Heunggongvirae</taxon>
        <taxon>Uroviricota</taxon>
        <taxon>Caudoviricetes</taxon>
        <taxon>Myoalterovirus</taxon>
        <taxon>Myoalterovirus PT11V22</taxon>
    </lineage>
</organism>
<protein>
    <submittedName>
        <fullName evidence="2">Uncharacterized protein</fullName>
    </submittedName>
</protein>
<feature type="transmembrane region" description="Helical" evidence="1">
    <location>
        <begin position="7"/>
        <end position="28"/>
    </location>
</feature>
<evidence type="ECO:0000256" key="1">
    <source>
        <dbReference type="SAM" id="Phobius"/>
    </source>
</evidence>
<accession>A0A6C0R2Y6</accession>
<reference evidence="2 3" key="1">
    <citation type="submission" date="2019-12" db="EMBL/GenBank/DDBJ databases">
        <title>Alteromonas phage V22 represents a new genus of marine bacteriophages that requires a novel tail fiber chaperone for host recognition.</title>
        <authorList>
            <person name="Gonzalez-Serrano R."/>
            <person name="Dunne M."/>
            <person name="Rosselli R."/>
            <person name="Martin-Cuadrado A.-B."/>
            <person name="Grosboillot V."/>
            <person name="Zinsli L."/>
            <person name="Roda-Garcia J.J."/>
            <person name="Loessner M.J."/>
            <person name="Rodriguez-Valera F."/>
        </authorList>
    </citation>
    <scope>NUCLEOTIDE SEQUENCE [LARGE SCALE GENOMIC DNA]</scope>
</reference>
<keyword evidence="1" id="KW-0472">Membrane</keyword>
<keyword evidence="3" id="KW-1185">Reference proteome</keyword>
<dbReference type="EMBL" id="MN877442">
    <property type="protein sequence ID" value="QHZ59752.1"/>
    <property type="molecule type" value="Genomic_DNA"/>
</dbReference>
<dbReference type="GeneID" id="55626453"/>
<dbReference type="Proteomes" id="UP000479357">
    <property type="component" value="Segment"/>
</dbReference>
<evidence type="ECO:0000313" key="3">
    <source>
        <dbReference type="Proteomes" id="UP000479357"/>
    </source>
</evidence>